<reference evidence="2 3" key="1">
    <citation type="journal article" date="2024" name="G3 (Bethesda)">
        <title>Genome assembly of Hibiscus sabdariffa L. provides insights into metabolisms of medicinal natural products.</title>
        <authorList>
            <person name="Kim T."/>
        </authorList>
    </citation>
    <scope>NUCLEOTIDE SEQUENCE [LARGE SCALE GENOMIC DNA]</scope>
    <source>
        <strain evidence="2">TK-2024</strain>
        <tissue evidence="2">Old leaves</tissue>
    </source>
</reference>
<dbReference type="EMBL" id="JBBPBM010000012">
    <property type="protein sequence ID" value="KAK8562880.1"/>
    <property type="molecule type" value="Genomic_DNA"/>
</dbReference>
<accession>A0ABR2ELZ9</accession>
<protein>
    <submittedName>
        <fullName evidence="2">Uncharacterized protein</fullName>
    </submittedName>
</protein>
<evidence type="ECO:0000313" key="2">
    <source>
        <dbReference type="EMBL" id="KAK8562880.1"/>
    </source>
</evidence>
<organism evidence="2 3">
    <name type="scientific">Hibiscus sabdariffa</name>
    <name type="common">roselle</name>
    <dbReference type="NCBI Taxonomy" id="183260"/>
    <lineage>
        <taxon>Eukaryota</taxon>
        <taxon>Viridiplantae</taxon>
        <taxon>Streptophyta</taxon>
        <taxon>Embryophyta</taxon>
        <taxon>Tracheophyta</taxon>
        <taxon>Spermatophyta</taxon>
        <taxon>Magnoliopsida</taxon>
        <taxon>eudicotyledons</taxon>
        <taxon>Gunneridae</taxon>
        <taxon>Pentapetalae</taxon>
        <taxon>rosids</taxon>
        <taxon>malvids</taxon>
        <taxon>Malvales</taxon>
        <taxon>Malvaceae</taxon>
        <taxon>Malvoideae</taxon>
        <taxon>Hibiscus</taxon>
    </lineage>
</organism>
<keyword evidence="3" id="KW-1185">Reference proteome</keyword>
<feature type="region of interest" description="Disordered" evidence="1">
    <location>
        <begin position="1"/>
        <end position="56"/>
    </location>
</feature>
<evidence type="ECO:0000256" key="1">
    <source>
        <dbReference type="SAM" id="MobiDB-lite"/>
    </source>
</evidence>
<name>A0ABR2ELZ9_9ROSI</name>
<feature type="compositionally biased region" description="Polar residues" evidence="1">
    <location>
        <begin position="27"/>
        <end position="47"/>
    </location>
</feature>
<comment type="caution">
    <text evidence="2">The sequence shown here is derived from an EMBL/GenBank/DDBJ whole genome shotgun (WGS) entry which is preliminary data.</text>
</comment>
<sequence length="200" mass="21493">MEPIPSTENHGETIISEQMEPMETDSHQVQHQSTSQDQLNAQAQQVDPSDDFMNEAGLNETSNAVVSNESPSLSSHQGVTGADTLSCAPSVQPTAHSYPSTSTMAGQPRLMSVVAFLLLLSILFVPQTDAAPSPRRLESATFSLEETEKDSPSLEIMKHSGPSPSGPGHKARDAPSQGCPEGSGRCSERLRHFGFSRMHH</sequence>
<dbReference type="Proteomes" id="UP001472677">
    <property type="component" value="Unassembled WGS sequence"/>
</dbReference>
<proteinExistence type="predicted"/>
<feature type="compositionally biased region" description="Basic and acidic residues" evidence="1">
    <location>
        <begin position="149"/>
        <end position="158"/>
    </location>
</feature>
<feature type="region of interest" description="Disordered" evidence="1">
    <location>
        <begin position="144"/>
        <end position="186"/>
    </location>
</feature>
<gene>
    <name evidence="2" type="ORF">V6N12_010944</name>
</gene>
<evidence type="ECO:0000313" key="3">
    <source>
        <dbReference type="Proteomes" id="UP001472677"/>
    </source>
</evidence>